<dbReference type="Gene3D" id="3.40.50.720">
    <property type="entry name" value="NAD(P)-binding Rossmann-like Domain"/>
    <property type="match status" value="1"/>
</dbReference>
<evidence type="ECO:0000256" key="4">
    <source>
        <dbReference type="ARBA" id="ARBA00031367"/>
    </source>
</evidence>
<evidence type="ECO:0000256" key="1">
    <source>
        <dbReference type="ARBA" id="ARBA00004947"/>
    </source>
</evidence>
<dbReference type="PANTHER" id="PTHR43725">
    <property type="entry name" value="UDP-GLUCOSE 4-EPIMERASE"/>
    <property type="match status" value="1"/>
</dbReference>
<comment type="similarity">
    <text evidence="2">Belongs to the NAD(P)-dependent epimerase/dehydratase family.</text>
</comment>
<evidence type="ECO:0000313" key="7">
    <source>
        <dbReference type="EMBL" id="MCP2261980.1"/>
    </source>
</evidence>
<dbReference type="InterPro" id="IPR001509">
    <property type="entry name" value="Epimerase_deHydtase"/>
</dbReference>
<gene>
    <name evidence="7" type="ORF">LX15_005707</name>
</gene>
<dbReference type="SUPFAM" id="SSF51735">
    <property type="entry name" value="NAD(P)-binding Rossmann-fold domains"/>
    <property type="match status" value="1"/>
</dbReference>
<dbReference type="Pfam" id="PF01370">
    <property type="entry name" value="Epimerase"/>
    <property type="match status" value="1"/>
</dbReference>
<dbReference type="Proteomes" id="UP001205311">
    <property type="component" value="Unassembled WGS sequence"/>
</dbReference>
<feature type="domain" description="NAD-dependent epimerase/dehydratase" evidence="6">
    <location>
        <begin position="3"/>
        <end position="236"/>
    </location>
</feature>
<organism evidence="7 8">
    <name type="scientific">Streptoalloteichus tenebrarius (strain ATCC 17920 / DSM 40477 / JCM 4838 / CBS 697.72 / NBRC 16177 / NCIMB 11028 / NRRL B-12390 / A12253. 1 / ISP 5477)</name>
    <name type="common">Streptomyces tenebrarius</name>
    <dbReference type="NCBI Taxonomy" id="1933"/>
    <lineage>
        <taxon>Bacteria</taxon>
        <taxon>Bacillati</taxon>
        <taxon>Actinomycetota</taxon>
        <taxon>Actinomycetes</taxon>
        <taxon>Pseudonocardiales</taxon>
        <taxon>Pseudonocardiaceae</taxon>
        <taxon>Streptoalloteichus</taxon>
    </lineage>
</organism>
<proteinExistence type="inferred from homology"/>
<evidence type="ECO:0000256" key="3">
    <source>
        <dbReference type="ARBA" id="ARBA00018569"/>
    </source>
</evidence>
<evidence type="ECO:0000259" key="6">
    <source>
        <dbReference type="Pfam" id="PF01370"/>
    </source>
</evidence>
<protein>
    <recommendedName>
        <fullName evidence="3">UDP-glucose 4-epimerase</fullName>
    </recommendedName>
    <alternativeName>
        <fullName evidence="5">Galactowaldenase</fullName>
    </alternativeName>
    <alternativeName>
        <fullName evidence="4">UDP-galactose 4-epimerase</fullName>
    </alternativeName>
</protein>
<keyword evidence="8" id="KW-1185">Reference proteome</keyword>
<dbReference type="InterPro" id="IPR036291">
    <property type="entry name" value="NAD(P)-bd_dom_sf"/>
</dbReference>
<comment type="caution">
    <text evidence="7">The sequence shown here is derived from an EMBL/GenBank/DDBJ whole genome shotgun (WGS) entry which is preliminary data.</text>
</comment>
<dbReference type="RefSeq" id="WP_253673568.1">
    <property type="nucleotide sequence ID" value="NZ_JAMTCP010000053.1"/>
</dbReference>
<accession>A0ABT1I322</accession>
<evidence type="ECO:0000256" key="5">
    <source>
        <dbReference type="ARBA" id="ARBA00033067"/>
    </source>
</evidence>
<reference evidence="7 8" key="1">
    <citation type="submission" date="2022-06" db="EMBL/GenBank/DDBJ databases">
        <title>Genomic Encyclopedia of Archaeal and Bacterial Type Strains, Phase II (KMG-II): from individual species to whole genera.</title>
        <authorList>
            <person name="Goeker M."/>
        </authorList>
    </citation>
    <scope>NUCLEOTIDE SEQUENCE [LARGE SCALE GENOMIC DNA]</scope>
    <source>
        <strain evidence="7 8">DSM 40477</strain>
    </source>
</reference>
<comment type="pathway">
    <text evidence="1">Carbohydrate metabolism; galactose metabolism.</text>
</comment>
<dbReference type="Gene3D" id="3.90.25.10">
    <property type="entry name" value="UDP-galactose 4-epimerase, domain 1"/>
    <property type="match status" value="1"/>
</dbReference>
<evidence type="ECO:0000313" key="8">
    <source>
        <dbReference type="Proteomes" id="UP001205311"/>
    </source>
</evidence>
<name>A0ABT1I322_STRSD</name>
<dbReference type="PANTHER" id="PTHR43725:SF53">
    <property type="entry name" value="UDP-ARABINOSE 4-EPIMERASE 1"/>
    <property type="match status" value="1"/>
</dbReference>
<evidence type="ECO:0000256" key="2">
    <source>
        <dbReference type="ARBA" id="ARBA00007637"/>
    </source>
</evidence>
<sequence>MRVLVTGATGYLGYAVVRHLTHTGHQVVGLAHSTPPPILPGVEWRHGDVLDPAAVEDALTGVEGVVHLAGLCRVREALDQPARYYEVNVGGTVTLLKVLDRRPDARLVLASTATVYGAPRRQPVAEDAPTDPRNPYAASKLAAEQAVGWQAATGRLAAATLRIFNVAGACADRGDTDETRIITRACAVAAGRVPHLDVYGDGSAVRDLVHVADVAQAVGCALDACEPGTHQVFNVGATPASVREIVEAVNRTSGRAVHVVHHEPHPAEVPEPRADTTRLRALGWTPLRSDLADLVLDQWRAERAHG</sequence>
<dbReference type="EMBL" id="JAMTCP010000053">
    <property type="protein sequence ID" value="MCP2261980.1"/>
    <property type="molecule type" value="Genomic_DNA"/>
</dbReference>